<keyword evidence="2" id="KW-1185">Reference proteome</keyword>
<dbReference type="InterPro" id="IPR021074">
    <property type="entry name" value="Formate_DH_dsu"/>
</dbReference>
<accession>A0ABV3SPZ4</accession>
<proteinExistence type="predicted"/>
<organism evidence="1 2">
    <name type="scientific">Aquibium pacificus</name>
    <dbReference type="NCBI Taxonomy" id="3153579"/>
    <lineage>
        <taxon>Bacteria</taxon>
        <taxon>Pseudomonadati</taxon>
        <taxon>Pseudomonadota</taxon>
        <taxon>Alphaproteobacteria</taxon>
        <taxon>Hyphomicrobiales</taxon>
        <taxon>Phyllobacteriaceae</taxon>
        <taxon>Aquibium</taxon>
    </lineage>
</organism>
<comment type="caution">
    <text evidence="1">The sequence shown here is derived from an EMBL/GenBank/DDBJ whole genome shotgun (WGS) entry which is preliminary data.</text>
</comment>
<dbReference type="Pfam" id="PF11390">
    <property type="entry name" value="FdsD"/>
    <property type="match status" value="1"/>
</dbReference>
<gene>
    <name evidence="1" type="ORF">ABGN05_23070</name>
</gene>
<protein>
    <submittedName>
        <fullName evidence="1">Formate dehydrogenase subunit delta</fullName>
    </submittedName>
</protein>
<dbReference type="Proteomes" id="UP001556692">
    <property type="component" value="Unassembled WGS sequence"/>
</dbReference>
<dbReference type="EMBL" id="JBDPGJ010000005">
    <property type="protein sequence ID" value="MEX0408546.1"/>
    <property type="molecule type" value="Genomic_DNA"/>
</dbReference>
<sequence>MSHDKTARMANQIAAFFASKPHDEGVAGVAEHINKFWEPRMRARLFVIFESEPDVLHELVRAAMPSIRPVPAESVGG</sequence>
<evidence type="ECO:0000313" key="2">
    <source>
        <dbReference type="Proteomes" id="UP001556692"/>
    </source>
</evidence>
<dbReference type="RefSeq" id="WP_367956407.1">
    <property type="nucleotide sequence ID" value="NZ_JBDPGJ010000005.1"/>
</dbReference>
<name>A0ABV3SPZ4_9HYPH</name>
<evidence type="ECO:0000313" key="1">
    <source>
        <dbReference type="EMBL" id="MEX0408546.1"/>
    </source>
</evidence>
<reference evidence="1 2" key="1">
    <citation type="submission" date="2024-05" db="EMBL/GenBank/DDBJ databases">
        <authorList>
            <person name="Jiang F."/>
        </authorList>
    </citation>
    <scope>NUCLEOTIDE SEQUENCE [LARGE SCALE GENOMIC DNA]</scope>
    <source>
        <strain evidence="1 2">LZ166</strain>
    </source>
</reference>